<name>A0A0F9RRZ8_9ZZZZ</name>
<sequence length="133" mass="15033">MTRRIIREALVTIFTAEGSFNQVLGYAPVSVDGMDKVLSIFSDKTHHKQESLHLEHNFYSFSLDVLVKRSGGETAEDTLDDLHEVVRDVIGDNQGNAIWEYLSLEDPSDAYFAEISGVAYRVEKHLLFIKENA</sequence>
<comment type="caution">
    <text evidence="1">The sequence shown here is derived from an EMBL/GenBank/DDBJ whole genome shotgun (WGS) entry which is preliminary data.</text>
</comment>
<dbReference type="AlphaFoldDB" id="A0A0F9RRZ8"/>
<dbReference type="EMBL" id="LAZR01000801">
    <property type="protein sequence ID" value="KKN57469.1"/>
    <property type="molecule type" value="Genomic_DNA"/>
</dbReference>
<evidence type="ECO:0000313" key="1">
    <source>
        <dbReference type="EMBL" id="KKN57469.1"/>
    </source>
</evidence>
<proteinExistence type="predicted"/>
<protein>
    <submittedName>
        <fullName evidence="1">Uncharacterized protein</fullName>
    </submittedName>
</protein>
<reference evidence="1" key="1">
    <citation type="journal article" date="2015" name="Nature">
        <title>Complex archaea that bridge the gap between prokaryotes and eukaryotes.</title>
        <authorList>
            <person name="Spang A."/>
            <person name="Saw J.H."/>
            <person name="Jorgensen S.L."/>
            <person name="Zaremba-Niedzwiedzka K."/>
            <person name="Martijn J."/>
            <person name="Lind A.E."/>
            <person name="van Eijk R."/>
            <person name="Schleper C."/>
            <person name="Guy L."/>
            <person name="Ettema T.J."/>
        </authorList>
    </citation>
    <scope>NUCLEOTIDE SEQUENCE</scope>
</reference>
<accession>A0A0F9RRZ8</accession>
<gene>
    <name evidence="1" type="ORF">LCGC14_0561810</name>
</gene>
<organism evidence="1">
    <name type="scientific">marine sediment metagenome</name>
    <dbReference type="NCBI Taxonomy" id="412755"/>
    <lineage>
        <taxon>unclassified sequences</taxon>
        <taxon>metagenomes</taxon>
        <taxon>ecological metagenomes</taxon>
    </lineage>
</organism>